<gene>
    <name evidence="1" type="ORF">SELMODRAFT_407594</name>
</gene>
<dbReference type="InParanoid" id="D8R640"/>
<reference evidence="1 2" key="1">
    <citation type="journal article" date="2011" name="Science">
        <title>The Selaginella genome identifies genetic changes associated with the evolution of vascular plants.</title>
        <authorList>
            <person name="Banks J.A."/>
            <person name="Nishiyama T."/>
            <person name="Hasebe M."/>
            <person name="Bowman J.L."/>
            <person name="Gribskov M."/>
            <person name="dePamphilis C."/>
            <person name="Albert V.A."/>
            <person name="Aono N."/>
            <person name="Aoyama T."/>
            <person name="Ambrose B.A."/>
            <person name="Ashton N.W."/>
            <person name="Axtell M.J."/>
            <person name="Barker E."/>
            <person name="Barker M.S."/>
            <person name="Bennetzen J.L."/>
            <person name="Bonawitz N.D."/>
            <person name="Chapple C."/>
            <person name="Cheng C."/>
            <person name="Correa L.G."/>
            <person name="Dacre M."/>
            <person name="DeBarry J."/>
            <person name="Dreyer I."/>
            <person name="Elias M."/>
            <person name="Engstrom E.M."/>
            <person name="Estelle M."/>
            <person name="Feng L."/>
            <person name="Finet C."/>
            <person name="Floyd S.K."/>
            <person name="Frommer W.B."/>
            <person name="Fujita T."/>
            <person name="Gramzow L."/>
            <person name="Gutensohn M."/>
            <person name="Harholt J."/>
            <person name="Hattori M."/>
            <person name="Heyl A."/>
            <person name="Hirai T."/>
            <person name="Hiwatashi Y."/>
            <person name="Ishikawa M."/>
            <person name="Iwata M."/>
            <person name="Karol K.G."/>
            <person name="Koehler B."/>
            <person name="Kolukisaoglu U."/>
            <person name="Kubo M."/>
            <person name="Kurata T."/>
            <person name="Lalonde S."/>
            <person name="Li K."/>
            <person name="Li Y."/>
            <person name="Litt A."/>
            <person name="Lyons E."/>
            <person name="Manning G."/>
            <person name="Maruyama T."/>
            <person name="Michael T.P."/>
            <person name="Mikami K."/>
            <person name="Miyazaki S."/>
            <person name="Morinaga S."/>
            <person name="Murata T."/>
            <person name="Mueller-Roeber B."/>
            <person name="Nelson D.R."/>
            <person name="Obara M."/>
            <person name="Oguri Y."/>
            <person name="Olmstead R.G."/>
            <person name="Onodera N."/>
            <person name="Petersen B.L."/>
            <person name="Pils B."/>
            <person name="Prigge M."/>
            <person name="Rensing S.A."/>
            <person name="Riano-Pachon D.M."/>
            <person name="Roberts A.W."/>
            <person name="Sato Y."/>
            <person name="Scheller H.V."/>
            <person name="Schulz B."/>
            <person name="Schulz C."/>
            <person name="Shakirov E.V."/>
            <person name="Shibagaki N."/>
            <person name="Shinohara N."/>
            <person name="Shippen D.E."/>
            <person name="Soerensen I."/>
            <person name="Sotooka R."/>
            <person name="Sugimoto N."/>
            <person name="Sugita M."/>
            <person name="Sumikawa N."/>
            <person name="Tanurdzic M."/>
            <person name="Theissen G."/>
            <person name="Ulvskov P."/>
            <person name="Wakazuki S."/>
            <person name="Weng J.K."/>
            <person name="Willats W.W."/>
            <person name="Wipf D."/>
            <person name="Wolf P.G."/>
            <person name="Yang L."/>
            <person name="Zimmer A.D."/>
            <person name="Zhu Q."/>
            <person name="Mitros T."/>
            <person name="Hellsten U."/>
            <person name="Loque D."/>
            <person name="Otillar R."/>
            <person name="Salamov A."/>
            <person name="Schmutz J."/>
            <person name="Shapiro H."/>
            <person name="Lindquist E."/>
            <person name="Lucas S."/>
            <person name="Rokhsar D."/>
            <person name="Grigoriev I.V."/>
        </authorList>
    </citation>
    <scope>NUCLEOTIDE SEQUENCE [LARGE SCALE GENOMIC DNA]</scope>
</reference>
<accession>D8R640</accession>
<keyword evidence="2" id="KW-1185">Reference proteome</keyword>
<dbReference type="EMBL" id="GL377572">
    <property type="protein sequence ID" value="EFJ32254.1"/>
    <property type="molecule type" value="Genomic_DNA"/>
</dbReference>
<evidence type="ECO:0000313" key="1">
    <source>
        <dbReference type="EMBL" id="EFJ32254.1"/>
    </source>
</evidence>
<protein>
    <submittedName>
        <fullName evidence="1">Uncharacterized protein</fullName>
    </submittedName>
</protein>
<name>D8R640_SELML</name>
<organism evidence="2">
    <name type="scientific">Selaginella moellendorffii</name>
    <name type="common">Spikemoss</name>
    <dbReference type="NCBI Taxonomy" id="88036"/>
    <lineage>
        <taxon>Eukaryota</taxon>
        <taxon>Viridiplantae</taxon>
        <taxon>Streptophyta</taxon>
        <taxon>Embryophyta</taxon>
        <taxon>Tracheophyta</taxon>
        <taxon>Lycopodiopsida</taxon>
        <taxon>Selaginellales</taxon>
        <taxon>Selaginellaceae</taxon>
        <taxon>Selaginella</taxon>
    </lineage>
</organism>
<dbReference type="STRING" id="88036.D8R640"/>
<proteinExistence type="predicted"/>
<dbReference type="KEGG" id="smo:SELMODRAFT_407594"/>
<evidence type="ECO:0000313" key="2">
    <source>
        <dbReference type="Proteomes" id="UP000001514"/>
    </source>
</evidence>
<dbReference type="Proteomes" id="UP000001514">
    <property type="component" value="Unassembled WGS sequence"/>
</dbReference>
<dbReference type="Gramene" id="EFJ32254">
    <property type="protein sequence ID" value="EFJ32254"/>
    <property type="gene ID" value="SELMODRAFT_407594"/>
</dbReference>
<dbReference type="HOGENOM" id="CLU_1477518_0_0_1"/>
<sequence length="183" mass="21002">MLKKEIQELGFMKHEVQRLKRAADTHVLYDVLDNITTKLSYAVTRLSAEELQDVTKCLEDCVQADEDPQQAKEHGKEQQNGCPFNQLWRTQIATDDKFDDKENLPLKEKKLTMSSISNEEDDATVMRTLRSNKIIQAVIFILVVDVLTESLTIKETPILTKVARVILVSDILHNSEDYHGEFQ</sequence>
<dbReference type="AlphaFoldDB" id="D8R640"/>